<comment type="caution">
    <text evidence="12">The sequence shown here is derived from an EMBL/GenBank/DDBJ whole genome shotgun (WGS) entry which is preliminary data.</text>
</comment>
<evidence type="ECO:0000313" key="13">
    <source>
        <dbReference type="Proteomes" id="UP001162802"/>
    </source>
</evidence>
<evidence type="ECO:0000256" key="3">
    <source>
        <dbReference type="ARBA" id="ARBA00016337"/>
    </source>
</evidence>
<keyword evidence="4 11" id="KW-0285">Flavoprotein</keyword>
<dbReference type="Gene3D" id="3.10.520.10">
    <property type="entry name" value="ApbE-like domains"/>
    <property type="match status" value="1"/>
</dbReference>
<evidence type="ECO:0000256" key="9">
    <source>
        <dbReference type="ARBA" id="ARBA00031306"/>
    </source>
</evidence>
<evidence type="ECO:0000256" key="8">
    <source>
        <dbReference type="ARBA" id="ARBA00022842"/>
    </source>
</evidence>
<evidence type="ECO:0000256" key="6">
    <source>
        <dbReference type="ARBA" id="ARBA00022723"/>
    </source>
</evidence>
<keyword evidence="5 11" id="KW-0808">Transferase</keyword>
<comment type="cofactor">
    <cofactor evidence="1">
        <name>Mg(2+)</name>
        <dbReference type="ChEBI" id="CHEBI:18420"/>
    </cofactor>
</comment>
<keyword evidence="13" id="KW-1185">Reference proteome</keyword>
<gene>
    <name evidence="12" type="ORF">MTR65_12450</name>
</gene>
<evidence type="ECO:0000256" key="4">
    <source>
        <dbReference type="ARBA" id="ARBA00022630"/>
    </source>
</evidence>
<name>A0ABT0AE88_9SPHN</name>
<dbReference type="EMBL" id="JALHAT010000021">
    <property type="protein sequence ID" value="MCJ1961496.1"/>
    <property type="molecule type" value="Genomic_DNA"/>
</dbReference>
<dbReference type="PIRSF" id="PIRSF006268">
    <property type="entry name" value="ApbE"/>
    <property type="match status" value="1"/>
</dbReference>
<evidence type="ECO:0000256" key="1">
    <source>
        <dbReference type="ARBA" id="ARBA00001946"/>
    </source>
</evidence>
<evidence type="ECO:0000256" key="10">
    <source>
        <dbReference type="ARBA" id="ARBA00048540"/>
    </source>
</evidence>
<comment type="similarity">
    <text evidence="11">Belongs to the ApbE family.</text>
</comment>
<evidence type="ECO:0000256" key="2">
    <source>
        <dbReference type="ARBA" id="ARBA00011955"/>
    </source>
</evidence>
<keyword evidence="6 11" id="KW-0479">Metal-binding</keyword>
<organism evidence="12 13">
    <name type="scientific">Novosphingobium mangrovi</name>
    <name type="common">ex Hu et al. 2023</name>
    <dbReference type="NCBI Taxonomy" id="2930094"/>
    <lineage>
        <taxon>Bacteria</taxon>
        <taxon>Pseudomonadati</taxon>
        <taxon>Pseudomonadota</taxon>
        <taxon>Alphaproteobacteria</taxon>
        <taxon>Sphingomonadales</taxon>
        <taxon>Sphingomonadaceae</taxon>
        <taxon>Novosphingobium</taxon>
    </lineage>
</organism>
<evidence type="ECO:0000256" key="5">
    <source>
        <dbReference type="ARBA" id="ARBA00022679"/>
    </source>
</evidence>
<dbReference type="InterPro" id="IPR003374">
    <property type="entry name" value="ApbE-like_sf"/>
</dbReference>
<evidence type="ECO:0000256" key="7">
    <source>
        <dbReference type="ARBA" id="ARBA00022827"/>
    </source>
</evidence>
<keyword evidence="7 11" id="KW-0274">FAD</keyword>
<dbReference type="SUPFAM" id="SSF143631">
    <property type="entry name" value="ApbE-like"/>
    <property type="match status" value="1"/>
</dbReference>
<dbReference type="PANTHER" id="PTHR30040:SF2">
    <property type="entry name" value="FAD:PROTEIN FMN TRANSFERASE"/>
    <property type="match status" value="1"/>
</dbReference>
<keyword evidence="8 11" id="KW-0460">Magnesium</keyword>
<evidence type="ECO:0000256" key="11">
    <source>
        <dbReference type="PIRNR" id="PIRNR006268"/>
    </source>
</evidence>
<dbReference type="Proteomes" id="UP001162802">
    <property type="component" value="Unassembled WGS sequence"/>
</dbReference>
<proteinExistence type="inferred from homology"/>
<reference evidence="12" key="1">
    <citation type="submission" date="2022-03" db="EMBL/GenBank/DDBJ databases">
        <title>Identification of a novel bacterium isolated from mangrove sediments.</title>
        <authorList>
            <person name="Pan X."/>
        </authorList>
    </citation>
    <scope>NUCLEOTIDE SEQUENCE</scope>
    <source>
        <strain evidence="12">B2637</strain>
    </source>
</reference>
<evidence type="ECO:0000313" key="12">
    <source>
        <dbReference type="EMBL" id="MCJ1961496.1"/>
    </source>
</evidence>
<protein>
    <recommendedName>
        <fullName evidence="3 11">FAD:protein FMN transferase</fullName>
        <ecNumber evidence="2 11">2.7.1.180</ecNumber>
    </recommendedName>
    <alternativeName>
        <fullName evidence="9 11">Flavin transferase</fullName>
    </alternativeName>
</protein>
<comment type="catalytic activity">
    <reaction evidence="10 11">
        <text>L-threonyl-[protein] + FAD = FMN-L-threonyl-[protein] + AMP + H(+)</text>
        <dbReference type="Rhea" id="RHEA:36847"/>
        <dbReference type="Rhea" id="RHEA-COMP:11060"/>
        <dbReference type="Rhea" id="RHEA-COMP:11061"/>
        <dbReference type="ChEBI" id="CHEBI:15378"/>
        <dbReference type="ChEBI" id="CHEBI:30013"/>
        <dbReference type="ChEBI" id="CHEBI:57692"/>
        <dbReference type="ChEBI" id="CHEBI:74257"/>
        <dbReference type="ChEBI" id="CHEBI:456215"/>
        <dbReference type="EC" id="2.7.1.180"/>
    </reaction>
</comment>
<dbReference type="InterPro" id="IPR024932">
    <property type="entry name" value="ApbE"/>
</dbReference>
<dbReference type="EC" id="2.7.1.180" evidence="2 11"/>
<dbReference type="PANTHER" id="PTHR30040">
    <property type="entry name" value="THIAMINE BIOSYNTHESIS LIPOPROTEIN APBE"/>
    <property type="match status" value="1"/>
</dbReference>
<accession>A0ABT0AE88</accession>
<dbReference type="Pfam" id="PF02424">
    <property type="entry name" value="ApbE"/>
    <property type="match status" value="1"/>
</dbReference>
<dbReference type="GO" id="GO:0016740">
    <property type="term" value="F:transferase activity"/>
    <property type="evidence" value="ECO:0007669"/>
    <property type="project" value="UniProtKB-KW"/>
</dbReference>
<sequence length="296" mass="31603">MGTRWSLKALLGEGTPPATIAALLNARLDTLIGQLSHWERDSAITRFNRAEAGSWHTLGPDFAQVMATALDLAARSEGTFDPAIGVLVNLHGFGPRPAPHQPPSQGAIADALAVSGWTRLDWEAETSRLRQPGGLHLDFSGIAKGYGVDALAQTLEEAGLRHFLVEIGGEFAGRGLRPDGDPWWVELETPPPALAQGIVPLRLALCGKAVATSGDYVRGCHTIDPRDGQPVHHVLALSVIGETTMRADGWATALGVLPLPEIEALATREALAARALVRRGEEIVEWISPALARMME</sequence>
<dbReference type="RefSeq" id="WP_243800642.1">
    <property type="nucleotide sequence ID" value="NZ_JALHAT010000021.1"/>
</dbReference>